<dbReference type="InterPro" id="IPR036291">
    <property type="entry name" value="NAD(P)-bd_dom_sf"/>
</dbReference>
<dbReference type="SUPFAM" id="SSF51735">
    <property type="entry name" value="NAD(P)-binding Rossmann-fold domains"/>
    <property type="match status" value="1"/>
</dbReference>
<evidence type="ECO:0000313" key="5">
    <source>
        <dbReference type="Proteomes" id="UP000671119"/>
    </source>
</evidence>
<evidence type="ECO:0000256" key="2">
    <source>
        <dbReference type="ARBA" id="ARBA00023002"/>
    </source>
</evidence>
<proteinExistence type="inferred from homology"/>
<dbReference type="PANTHER" id="PTHR22604">
    <property type="entry name" value="OXIDOREDUCTASES"/>
    <property type="match status" value="1"/>
</dbReference>
<accession>A0ABD4Q7U0</accession>
<dbReference type="AlphaFoldDB" id="A0ABD4Q7U0"/>
<comment type="similarity">
    <text evidence="1">Belongs to the Gfo/Idh/MocA family.</text>
</comment>
<sequence length="71" mass="7195">MTEPMAWGVLGAANIALKKVIPGMQKSPGVRFAALASRDQAKAAAAAGPLGIPTAYGSYEELLADPAIEAV</sequence>
<dbReference type="EMBL" id="JAGIZI010000373">
    <property type="protein sequence ID" value="MBP0685649.1"/>
    <property type="molecule type" value="Genomic_DNA"/>
</dbReference>
<name>A0ABD4Q7U0_MYCTX</name>
<protein>
    <submittedName>
        <fullName evidence="4">Gfo/Idh/MocA family oxidoreductase</fullName>
    </submittedName>
</protein>
<comment type="caution">
    <text evidence="4">The sequence shown here is derived from an EMBL/GenBank/DDBJ whole genome shotgun (WGS) entry which is preliminary data.</text>
</comment>
<feature type="domain" description="Gfo/Idh/MocA-like oxidoreductase N-terminal" evidence="3">
    <location>
        <begin position="7"/>
        <end position="71"/>
    </location>
</feature>
<evidence type="ECO:0000256" key="1">
    <source>
        <dbReference type="ARBA" id="ARBA00010928"/>
    </source>
</evidence>
<dbReference type="GO" id="GO:0016491">
    <property type="term" value="F:oxidoreductase activity"/>
    <property type="evidence" value="ECO:0007669"/>
    <property type="project" value="UniProtKB-KW"/>
</dbReference>
<dbReference type="PANTHER" id="PTHR22604:SF105">
    <property type="entry name" value="TRANS-1,2-DIHYDROBENZENE-1,2-DIOL DEHYDROGENASE"/>
    <property type="match status" value="1"/>
</dbReference>
<dbReference type="Proteomes" id="UP000671119">
    <property type="component" value="Unassembled WGS sequence"/>
</dbReference>
<evidence type="ECO:0000259" key="3">
    <source>
        <dbReference type="Pfam" id="PF01408"/>
    </source>
</evidence>
<reference evidence="4 5" key="1">
    <citation type="submission" date="2021-03" db="EMBL/GenBank/DDBJ databases">
        <title>Whole Genome Sequencing of Mycobacterium tuberculosis clinical isolates from Arunachal Pradesh, India.</title>
        <authorList>
            <person name="Singh S."/>
            <person name="Mudliar S.R."/>
            <person name="Kulsum U."/>
            <person name="Rufai S.B."/>
            <person name="Singh P.K."/>
            <person name="Umpo M."/>
            <person name="Nyori M."/>
        </authorList>
    </citation>
    <scope>NUCLEOTIDE SEQUENCE [LARGE SCALE GENOMIC DNA]</scope>
    <source>
        <strain evidence="4 5">OMICS/BPL/0142/20/SP</strain>
    </source>
</reference>
<dbReference type="Gene3D" id="3.40.50.720">
    <property type="entry name" value="NAD(P)-binding Rossmann-like Domain"/>
    <property type="match status" value="1"/>
</dbReference>
<organism evidence="4 5">
    <name type="scientific">Mycobacterium tuberculosis</name>
    <dbReference type="NCBI Taxonomy" id="1773"/>
    <lineage>
        <taxon>Bacteria</taxon>
        <taxon>Bacillati</taxon>
        <taxon>Actinomycetota</taxon>
        <taxon>Actinomycetes</taxon>
        <taxon>Mycobacteriales</taxon>
        <taxon>Mycobacteriaceae</taxon>
        <taxon>Mycobacterium</taxon>
        <taxon>Mycobacterium tuberculosis complex</taxon>
    </lineage>
</organism>
<dbReference type="InterPro" id="IPR050984">
    <property type="entry name" value="Gfo/Idh/MocA_domain"/>
</dbReference>
<dbReference type="Pfam" id="PF01408">
    <property type="entry name" value="GFO_IDH_MocA"/>
    <property type="match status" value="1"/>
</dbReference>
<dbReference type="InterPro" id="IPR000683">
    <property type="entry name" value="Gfo/Idh/MocA-like_OxRdtase_N"/>
</dbReference>
<evidence type="ECO:0000313" key="4">
    <source>
        <dbReference type="EMBL" id="MBP0685649.1"/>
    </source>
</evidence>
<dbReference type="RefSeq" id="WP_209925368.1">
    <property type="nucleotide sequence ID" value="NZ_JAGIZI010000373.1"/>
</dbReference>
<gene>
    <name evidence="4" type="ORF">J8J21_21635</name>
</gene>
<keyword evidence="2" id="KW-0560">Oxidoreductase</keyword>
<feature type="non-terminal residue" evidence="4">
    <location>
        <position position="71"/>
    </location>
</feature>